<keyword evidence="3" id="KW-0012">Acyltransferase</keyword>
<proteinExistence type="predicted"/>
<dbReference type="InterPro" id="IPR050858">
    <property type="entry name" value="Mal-CoA-ACP_Trans/PKS_FabD"/>
</dbReference>
<evidence type="ECO:0000313" key="3">
    <source>
        <dbReference type="EMBL" id="QXH37831.1"/>
    </source>
</evidence>
<keyword evidence="4" id="KW-1185">Reference proteome</keyword>
<accession>A0ABX8MLA4</accession>
<dbReference type="PANTHER" id="PTHR42681">
    <property type="entry name" value="MALONYL-COA-ACYL CARRIER PROTEIN TRANSACYLASE, MITOCHONDRIAL"/>
    <property type="match status" value="1"/>
</dbReference>
<evidence type="ECO:0000313" key="4">
    <source>
        <dbReference type="Proteomes" id="UP000693952"/>
    </source>
</evidence>
<dbReference type="PANTHER" id="PTHR42681:SF1">
    <property type="entry name" value="MALONYL-COA-ACYL CARRIER PROTEIN TRANSACYLASE, MITOCHONDRIAL"/>
    <property type="match status" value="1"/>
</dbReference>
<organism evidence="3 4">
    <name type="scientific">Pseudomonas sessilinigenes</name>
    <dbReference type="NCBI Taxonomy" id="658629"/>
    <lineage>
        <taxon>Bacteria</taxon>
        <taxon>Pseudomonadati</taxon>
        <taxon>Pseudomonadota</taxon>
        <taxon>Gammaproteobacteria</taxon>
        <taxon>Pseudomonadales</taxon>
        <taxon>Pseudomonadaceae</taxon>
        <taxon>Pseudomonas</taxon>
    </lineage>
</organism>
<evidence type="ECO:0000259" key="2">
    <source>
        <dbReference type="SMART" id="SM00827"/>
    </source>
</evidence>
<dbReference type="EMBL" id="CP077074">
    <property type="protein sequence ID" value="QXH37831.1"/>
    <property type="molecule type" value="Genomic_DNA"/>
</dbReference>
<dbReference type="InterPro" id="IPR004410">
    <property type="entry name" value="Malonyl_CoA-ACP_transAc_FabD"/>
</dbReference>
<sequence>MKVFIFPGQGSQQRGMGGQLFDEFPELTEAASDILDYSIKALCLDDPDGLLDQTRYTQPAIYVVNALAYFQRLRDGAQADGFAGHSLGEFNALLAAQCFDFASGLRLVQRRAELMSQVSGGEGGMAAVMNLRRHALVELLQAQQADGVDLAIHNAPLQSVIAGPKAELARLESAVEAAGGMLYPLNTSGAFHSRYMQPIADAFCAYLQGLELAPPNKPVIANVSAQPYSQEAIADNLVRQLTHPVQWCESIQYLLAQGEVQFEEVGHGEVLTKLVEKIRAGSRLPVPGVAVSPRDAAPGPREAALHSAIEQVAQWNARHPAGTRVRSLRVDGDQLTRSTALVLLGHRAAVYLQGHNGYFALDEIQAL</sequence>
<evidence type="ECO:0000256" key="1">
    <source>
        <dbReference type="ARBA" id="ARBA00022679"/>
    </source>
</evidence>
<dbReference type="InterPro" id="IPR014043">
    <property type="entry name" value="Acyl_transferase_dom"/>
</dbReference>
<dbReference type="NCBIfam" id="TIGR00128">
    <property type="entry name" value="fabD"/>
    <property type="match status" value="1"/>
</dbReference>
<name>A0ABX8MLA4_9PSED</name>
<gene>
    <name evidence="3" type="primary">fabD</name>
    <name evidence="3" type="ORF">KSS89_16175</name>
</gene>
<dbReference type="EC" id="2.3.1.39" evidence="3"/>
<dbReference type="RefSeq" id="WP_217884142.1">
    <property type="nucleotide sequence ID" value="NZ_CP077074.1"/>
</dbReference>
<protein>
    <submittedName>
        <fullName evidence="3">ACP S-malonyltransferase</fullName>
        <ecNumber evidence="3">2.3.1.39</ecNumber>
    </submittedName>
</protein>
<dbReference type="SMART" id="SM00827">
    <property type="entry name" value="PKS_AT"/>
    <property type="match status" value="1"/>
</dbReference>
<keyword evidence="1 3" id="KW-0808">Transferase</keyword>
<dbReference type="Proteomes" id="UP000693952">
    <property type="component" value="Chromosome"/>
</dbReference>
<reference evidence="3" key="1">
    <citation type="submission" date="2021-06" db="EMBL/GenBank/DDBJ databases">
        <title>Updating the genus Pseudomonas: Description of 43 new species and partition of the Pseudomonas putida group.</title>
        <authorList>
            <person name="Girard L."/>
            <person name="Lood C."/>
            <person name="Vandamme P."/>
            <person name="Rokni-Zadeh H."/>
            <person name="van Noort V."/>
            <person name="Hofte M."/>
            <person name="Lavigne R."/>
            <person name="De Mot R."/>
        </authorList>
    </citation>
    <scope>NUCLEOTIDE SEQUENCE</scope>
    <source>
        <strain evidence="3">CMR12a</strain>
    </source>
</reference>
<dbReference type="GO" id="GO:0004314">
    <property type="term" value="F:[acyl-carrier-protein] S-malonyltransferase activity"/>
    <property type="evidence" value="ECO:0007669"/>
    <property type="project" value="UniProtKB-EC"/>
</dbReference>
<dbReference type="Pfam" id="PF00698">
    <property type="entry name" value="Acyl_transf_1"/>
    <property type="match status" value="1"/>
</dbReference>
<feature type="domain" description="Malonyl-CoA:ACP transacylase (MAT)" evidence="2">
    <location>
        <begin position="5"/>
        <end position="296"/>
    </location>
</feature>